<proteinExistence type="predicted"/>
<dbReference type="InterPro" id="IPR007016">
    <property type="entry name" value="O-antigen_ligase-rel_domated"/>
</dbReference>
<accession>A0A560MHU7</accession>
<keyword evidence="7" id="KW-0436">Ligase</keyword>
<evidence type="ECO:0000256" key="2">
    <source>
        <dbReference type="ARBA" id="ARBA00022692"/>
    </source>
</evidence>
<feature type="transmembrane region" description="Helical" evidence="5">
    <location>
        <begin position="203"/>
        <end position="220"/>
    </location>
</feature>
<organism evidence="7 8">
    <name type="scientific">Bradyrhizobium macuxiense</name>
    <dbReference type="NCBI Taxonomy" id="1755647"/>
    <lineage>
        <taxon>Bacteria</taxon>
        <taxon>Pseudomonadati</taxon>
        <taxon>Pseudomonadota</taxon>
        <taxon>Alphaproteobacteria</taxon>
        <taxon>Hyphomicrobiales</taxon>
        <taxon>Nitrobacteraceae</taxon>
        <taxon>Bradyrhizobium</taxon>
    </lineage>
</organism>
<dbReference type="Proteomes" id="UP000321304">
    <property type="component" value="Unassembled WGS sequence"/>
</dbReference>
<gene>
    <name evidence="7" type="ORF">FBZ93_101239</name>
</gene>
<dbReference type="PANTHER" id="PTHR37422">
    <property type="entry name" value="TEICHURONIC ACID BIOSYNTHESIS PROTEIN TUAE"/>
    <property type="match status" value="1"/>
</dbReference>
<sequence>MSTESHAIGAGAAPAMRWRDRVRAWSGTDAYVRATDILIVLAAASLPWSTSLLAVFMLLWLVAVIPSVDWEQFILDLARPAFALPIALVALAVIGVTWSETGWAERLQGIKPLSKLLLLPFLLGYFQRSQRGLFVFAAFLVSCTLLMILSWIVLALPQLKLAHTASDGVPVKNYLDQSQEFTLCAFALALPALTALRAGQWRIAAGAVALILLFIANMLYVVSARTALVTMPVLLILFASLHLSRRATRLLFAAVALASLLVWTTSPYLRQRIADVGIEYRAQDTSGIASTAQRLTYWRKSMKFIAAAPWLGHGTGSIRHMFTQDAIGQTGLNAEVINNPHNQAFNVAIQWGLLGILLLYAMWTSHISLFAGRDLVSWIGLAVVAQNITSSLLNSHLSDFHEGWMYVIGVGVAGGMALRAHRPEKIL</sequence>
<keyword evidence="4 5" id="KW-0472">Membrane</keyword>
<comment type="subcellular location">
    <subcellularLocation>
        <location evidence="1">Membrane</location>
        <topology evidence="1">Multi-pass membrane protein</topology>
    </subcellularLocation>
</comment>
<evidence type="ECO:0000256" key="1">
    <source>
        <dbReference type="ARBA" id="ARBA00004141"/>
    </source>
</evidence>
<dbReference type="PANTHER" id="PTHR37422:SF13">
    <property type="entry name" value="LIPOPOLYSACCHARIDE BIOSYNTHESIS PROTEIN PA4999-RELATED"/>
    <property type="match status" value="1"/>
</dbReference>
<evidence type="ECO:0000313" key="7">
    <source>
        <dbReference type="EMBL" id="TWC06948.1"/>
    </source>
</evidence>
<feature type="transmembrane region" description="Helical" evidence="5">
    <location>
        <begin position="403"/>
        <end position="421"/>
    </location>
</feature>
<evidence type="ECO:0000259" key="6">
    <source>
        <dbReference type="Pfam" id="PF04932"/>
    </source>
</evidence>
<feature type="transmembrane region" description="Helical" evidence="5">
    <location>
        <begin position="344"/>
        <end position="363"/>
    </location>
</feature>
<dbReference type="EMBL" id="VITY01000001">
    <property type="protein sequence ID" value="TWC06948.1"/>
    <property type="molecule type" value="Genomic_DNA"/>
</dbReference>
<dbReference type="OrthoDB" id="8129715at2"/>
<evidence type="ECO:0000256" key="3">
    <source>
        <dbReference type="ARBA" id="ARBA00022989"/>
    </source>
</evidence>
<name>A0A560MHU7_9BRAD</name>
<dbReference type="STRING" id="1755647.AS156_00375"/>
<keyword evidence="3 5" id="KW-1133">Transmembrane helix</keyword>
<reference evidence="7 8" key="1">
    <citation type="submission" date="2019-06" db="EMBL/GenBank/DDBJ databases">
        <title>Genomic Encyclopedia of Type Strains, Phase IV (KMG-V): Genome sequencing to study the core and pangenomes of soil and plant-associated prokaryotes.</title>
        <authorList>
            <person name="Whitman W."/>
        </authorList>
    </citation>
    <scope>NUCLEOTIDE SEQUENCE [LARGE SCALE GENOMIC DNA]</scope>
    <source>
        <strain evidence="7 8">BR 10355</strain>
    </source>
</reference>
<feature type="transmembrane region" description="Helical" evidence="5">
    <location>
        <begin position="375"/>
        <end position="397"/>
    </location>
</feature>
<feature type="transmembrane region" description="Helical" evidence="5">
    <location>
        <begin position="133"/>
        <end position="157"/>
    </location>
</feature>
<feature type="transmembrane region" description="Helical" evidence="5">
    <location>
        <begin position="250"/>
        <end position="269"/>
    </location>
</feature>
<feature type="transmembrane region" description="Helical" evidence="5">
    <location>
        <begin position="226"/>
        <end position="243"/>
    </location>
</feature>
<dbReference type="AlphaFoldDB" id="A0A560MHU7"/>
<feature type="transmembrane region" description="Helical" evidence="5">
    <location>
        <begin position="177"/>
        <end position="196"/>
    </location>
</feature>
<feature type="domain" description="O-antigen ligase-related" evidence="6">
    <location>
        <begin position="211"/>
        <end position="359"/>
    </location>
</feature>
<feature type="transmembrane region" description="Helical" evidence="5">
    <location>
        <begin position="77"/>
        <end position="98"/>
    </location>
</feature>
<evidence type="ECO:0000256" key="5">
    <source>
        <dbReference type="SAM" id="Phobius"/>
    </source>
</evidence>
<evidence type="ECO:0000256" key="4">
    <source>
        <dbReference type="ARBA" id="ARBA00023136"/>
    </source>
</evidence>
<dbReference type="RefSeq" id="WP_146984177.1">
    <property type="nucleotide sequence ID" value="NZ_VITY01000001.1"/>
</dbReference>
<keyword evidence="2 5" id="KW-0812">Transmembrane</keyword>
<evidence type="ECO:0000313" key="8">
    <source>
        <dbReference type="Proteomes" id="UP000321304"/>
    </source>
</evidence>
<comment type="caution">
    <text evidence="7">The sequence shown here is derived from an EMBL/GenBank/DDBJ whole genome shotgun (WGS) entry which is preliminary data.</text>
</comment>
<keyword evidence="8" id="KW-1185">Reference proteome</keyword>
<dbReference type="InterPro" id="IPR051533">
    <property type="entry name" value="WaaL-like"/>
</dbReference>
<protein>
    <submittedName>
        <fullName evidence="7">O-antigen ligase</fullName>
    </submittedName>
</protein>
<dbReference type="GO" id="GO:0016020">
    <property type="term" value="C:membrane"/>
    <property type="evidence" value="ECO:0007669"/>
    <property type="project" value="UniProtKB-SubCell"/>
</dbReference>
<dbReference type="Pfam" id="PF04932">
    <property type="entry name" value="Wzy_C"/>
    <property type="match status" value="1"/>
</dbReference>
<dbReference type="GO" id="GO:0016874">
    <property type="term" value="F:ligase activity"/>
    <property type="evidence" value="ECO:0007669"/>
    <property type="project" value="UniProtKB-KW"/>
</dbReference>
<feature type="transmembrane region" description="Helical" evidence="5">
    <location>
        <begin position="37"/>
        <end position="65"/>
    </location>
</feature>